<dbReference type="NCBIfam" id="TIGR01726">
    <property type="entry name" value="HEQRo_perm_3TM"/>
    <property type="match status" value="1"/>
</dbReference>
<feature type="transmembrane region" description="Helical" evidence="9">
    <location>
        <begin position="20"/>
        <end position="45"/>
    </location>
</feature>
<protein>
    <submittedName>
        <fullName evidence="11">Amino acid ABC transporter permease</fullName>
    </submittedName>
</protein>
<reference evidence="12" key="1">
    <citation type="submission" date="2017-06" db="EMBL/GenBank/DDBJ databases">
        <title>FDA dAtabase for Regulatory Grade micrObial Sequences (FDA-ARGOS): Supporting development and validation of Infectious Disease Dx tests.</title>
        <authorList>
            <person name="Goldberg B."/>
            <person name="Campos J."/>
            <person name="Tallon L."/>
            <person name="Sadzewicz L."/>
            <person name="Sengamalay N."/>
            <person name="Ott S."/>
            <person name="Godinez A."/>
            <person name="Nagaraj S."/>
            <person name="Vavikolanu K."/>
            <person name="Nadendla S."/>
            <person name="George J."/>
            <person name="Geyer C."/>
            <person name="Sichtig H."/>
        </authorList>
    </citation>
    <scope>NUCLEOTIDE SEQUENCE [LARGE SCALE GENOMIC DNA]</scope>
    <source>
        <strain evidence="12">FDAARGOS_285</strain>
    </source>
</reference>
<evidence type="ECO:0000313" key="12">
    <source>
        <dbReference type="Proteomes" id="UP000197058"/>
    </source>
</evidence>
<dbReference type="KEGG" id="sscu:CEP64_13015"/>
<keyword evidence="2 9" id="KW-0813">Transport</keyword>
<name>A0AAI8DL18_MAMSC</name>
<feature type="transmembrane region" description="Helical" evidence="9">
    <location>
        <begin position="201"/>
        <end position="219"/>
    </location>
</feature>
<feature type="transmembrane region" description="Helical" evidence="9">
    <location>
        <begin position="66"/>
        <end position="86"/>
    </location>
</feature>
<dbReference type="InterPro" id="IPR010065">
    <property type="entry name" value="AA_ABC_transptr_permease_3TM"/>
</dbReference>
<dbReference type="SUPFAM" id="SSF161098">
    <property type="entry name" value="MetI-like"/>
    <property type="match status" value="1"/>
</dbReference>
<dbReference type="GO" id="GO:0043190">
    <property type="term" value="C:ATP-binding cassette (ABC) transporter complex"/>
    <property type="evidence" value="ECO:0007669"/>
    <property type="project" value="InterPro"/>
</dbReference>
<dbReference type="CDD" id="cd06261">
    <property type="entry name" value="TM_PBP2"/>
    <property type="match status" value="1"/>
</dbReference>
<keyword evidence="6 9" id="KW-1133">Transmembrane helix</keyword>
<keyword evidence="7" id="KW-0921">Nickel transport</keyword>
<dbReference type="PANTHER" id="PTHR30614">
    <property type="entry name" value="MEMBRANE COMPONENT OF AMINO ACID ABC TRANSPORTER"/>
    <property type="match status" value="1"/>
</dbReference>
<evidence type="ECO:0000256" key="6">
    <source>
        <dbReference type="ARBA" id="ARBA00022989"/>
    </source>
</evidence>
<evidence type="ECO:0000256" key="8">
    <source>
        <dbReference type="ARBA" id="ARBA00023136"/>
    </source>
</evidence>
<gene>
    <name evidence="11" type="ORF">CEP64_13015</name>
</gene>
<keyword evidence="7" id="KW-0406">Ion transport</keyword>
<keyword evidence="8 9" id="KW-0472">Membrane</keyword>
<evidence type="ECO:0000259" key="10">
    <source>
        <dbReference type="PROSITE" id="PS50928"/>
    </source>
</evidence>
<dbReference type="PANTHER" id="PTHR30614:SF43">
    <property type="entry name" value="L-CYSTINE TRANSPORT SYSTEM PERMEASE PROTEIN TCYM"/>
    <property type="match status" value="1"/>
</dbReference>
<dbReference type="Pfam" id="PF00528">
    <property type="entry name" value="BPD_transp_1"/>
    <property type="match status" value="1"/>
</dbReference>
<dbReference type="InterPro" id="IPR043429">
    <property type="entry name" value="ArtM/GltK/GlnP/TcyL/YhdX-like"/>
</dbReference>
<dbReference type="RefSeq" id="WP_058590946.1">
    <property type="nucleotide sequence ID" value="NZ_CP022046.2"/>
</dbReference>
<feature type="domain" description="ABC transmembrane type-1" evidence="10">
    <location>
        <begin position="19"/>
        <end position="220"/>
    </location>
</feature>
<feature type="transmembrane region" description="Helical" evidence="9">
    <location>
        <begin position="98"/>
        <end position="116"/>
    </location>
</feature>
<dbReference type="InterPro" id="IPR000515">
    <property type="entry name" value="MetI-like"/>
</dbReference>
<accession>A0AAI8DL18</accession>
<dbReference type="Gene3D" id="1.10.3720.10">
    <property type="entry name" value="MetI-like"/>
    <property type="match status" value="1"/>
</dbReference>
<organism evidence="11 12">
    <name type="scientific">Mammaliicoccus sciuri</name>
    <name type="common">Staphylococcus sciuri</name>
    <dbReference type="NCBI Taxonomy" id="1296"/>
    <lineage>
        <taxon>Bacteria</taxon>
        <taxon>Bacillati</taxon>
        <taxon>Bacillota</taxon>
        <taxon>Bacilli</taxon>
        <taxon>Bacillales</taxon>
        <taxon>Staphylococcaceae</taxon>
        <taxon>Mammaliicoccus</taxon>
    </lineage>
</organism>
<sequence length="234" mass="26027">MNLDIPFIGVALQAMVKVIPLTILMTILPIIFGLLIAIVISFIQIRHIKFMEPLSHFYTSFFRSTPAILHIMLIYLGLPALIKLVADLMYISVDPNKIPVVVFVIMALSLTAGAYLTEIIRSGIISVDHGQIEAAYSTGMTHKEVFQRILLPQAIDIAFPNFTNLLIGFLHTTSIASIIAVPEITGTANIVAADNYSFLEAFIAAGIIYWILSLIIEYIQSIAEKRRSVYKEEF</sequence>
<comment type="similarity">
    <text evidence="9">Belongs to the binding-protein-dependent transport system permease family.</text>
</comment>
<evidence type="ECO:0000256" key="4">
    <source>
        <dbReference type="ARBA" id="ARBA00022596"/>
    </source>
</evidence>
<dbReference type="PROSITE" id="PS50928">
    <property type="entry name" value="ABC_TM1"/>
    <property type="match status" value="1"/>
</dbReference>
<comment type="subcellular location">
    <subcellularLocation>
        <location evidence="1 9">Cell membrane</location>
        <topology evidence="1 9">Multi-pass membrane protein</topology>
    </subcellularLocation>
</comment>
<keyword evidence="4" id="KW-0533">Nickel</keyword>
<dbReference type="GO" id="GO:0022857">
    <property type="term" value="F:transmembrane transporter activity"/>
    <property type="evidence" value="ECO:0007669"/>
    <property type="project" value="InterPro"/>
</dbReference>
<evidence type="ECO:0000256" key="3">
    <source>
        <dbReference type="ARBA" id="ARBA00022475"/>
    </source>
</evidence>
<dbReference type="GO" id="GO:0006865">
    <property type="term" value="P:amino acid transport"/>
    <property type="evidence" value="ECO:0007669"/>
    <property type="project" value="TreeGrafter"/>
</dbReference>
<dbReference type="AlphaFoldDB" id="A0AAI8DL18"/>
<dbReference type="EMBL" id="CP022046">
    <property type="protein sequence ID" value="ASE35466.1"/>
    <property type="molecule type" value="Genomic_DNA"/>
</dbReference>
<dbReference type="GO" id="GO:0015675">
    <property type="term" value="P:nickel cation transport"/>
    <property type="evidence" value="ECO:0007669"/>
    <property type="project" value="UniProtKB-KW"/>
</dbReference>
<evidence type="ECO:0000256" key="5">
    <source>
        <dbReference type="ARBA" id="ARBA00022692"/>
    </source>
</evidence>
<evidence type="ECO:0000256" key="2">
    <source>
        <dbReference type="ARBA" id="ARBA00022448"/>
    </source>
</evidence>
<evidence type="ECO:0000256" key="9">
    <source>
        <dbReference type="RuleBase" id="RU363032"/>
    </source>
</evidence>
<evidence type="ECO:0000256" key="1">
    <source>
        <dbReference type="ARBA" id="ARBA00004651"/>
    </source>
</evidence>
<dbReference type="Proteomes" id="UP000197058">
    <property type="component" value="Chromosome"/>
</dbReference>
<keyword evidence="5 9" id="KW-0812">Transmembrane</keyword>
<evidence type="ECO:0000313" key="11">
    <source>
        <dbReference type="EMBL" id="ASE35466.1"/>
    </source>
</evidence>
<proteinExistence type="inferred from homology"/>
<feature type="transmembrane region" description="Helical" evidence="9">
    <location>
        <begin position="162"/>
        <end position="181"/>
    </location>
</feature>
<evidence type="ECO:0000256" key="7">
    <source>
        <dbReference type="ARBA" id="ARBA00023112"/>
    </source>
</evidence>
<dbReference type="InterPro" id="IPR035906">
    <property type="entry name" value="MetI-like_sf"/>
</dbReference>
<keyword evidence="3" id="KW-1003">Cell membrane</keyword>